<feature type="domain" description="G-protein coupled receptors family 2 profile 1" evidence="17">
    <location>
        <begin position="172"/>
        <end position="249"/>
    </location>
</feature>
<dbReference type="InterPro" id="IPR036445">
    <property type="entry name" value="GPCR_2_extracell_dom_sf"/>
</dbReference>
<keyword evidence="5" id="KW-0732">Signal</keyword>
<dbReference type="SUPFAM" id="SSF111418">
    <property type="entry name" value="Hormone receptor domain"/>
    <property type="match status" value="1"/>
</dbReference>
<protein>
    <recommendedName>
        <fullName evidence="14">Growth hormone-releasing hormone receptor</fullName>
    </recommendedName>
    <alternativeName>
        <fullName evidence="15">Growth hormone-releasing factor receptor</fullName>
    </alternativeName>
</protein>
<dbReference type="PROSITE" id="PS50261">
    <property type="entry name" value="G_PROTEIN_RECEP_F2_4"/>
    <property type="match status" value="1"/>
</dbReference>
<dbReference type="GO" id="GO:0017046">
    <property type="term" value="F:peptide hormone binding"/>
    <property type="evidence" value="ECO:0007669"/>
    <property type="project" value="TreeGrafter"/>
</dbReference>
<name>G1MTP9_MELGA</name>
<comment type="function">
    <text evidence="13">Receptor for GRF, coupled to G proteins which activate adenylyl cyclase. Stimulates somatotroph cell growth, growth hormone gene transcription and growth hormone secretion.</text>
</comment>
<organism evidence="19 20">
    <name type="scientific">Meleagris gallopavo</name>
    <name type="common">Wild turkey</name>
    <dbReference type="NCBI Taxonomy" id="9103"/>
    <lineage>
        <taxon>Eukaryota</taxon>
        <taxon>Metazoa</taxon>
        <taxon>Chordata</taxon>
        <taxon>Craniata</taxon>
        <taxon>Vertebrata</taxon>
        <taxon>Euteleostomi</taxon>
        <taxon>Archelosauria</taxon>
        <taxon>Archosauria</taxon>
        <taxon>Dinosauria</taxon>
        <taxon>Saurischia</taxon>
        <taxon>Theropoda</taxon>
        <taxon>Coelurosauria</taxon>
        <taxon>Aves</taxon>
        <taxon>Neognathae</taxon>
        <taxon>Galloanserae</taxon>
        <taxon>Galliformes</taxon>
        <taxon>Phasianidae</taxon>
        <taxon>Meleagridinae</taxon>
        <taxon>Meleagris</taxon>
    </lineage>
</organism>
<feature type="transmembrane region" description="Helical" evidence="16">
    <location>
        <begin position="496"/>
        <end position="515"/>
    </location>
</feature>
<dbReference type="Pfam" id="PF02793">
    <property type="entry name" value="HRM"/>
    <property type="match status" value="1"/>
</dbReference>
<keyword evidence="12" id="KW-0807">Transducer</keyword>
<dbReference type="AlphaFoldDB" id="G1MTP9"/>
<accession>G1MTP9</accession>
<dbReference type="InterPro" id="IPR001771">
    <property type="entry name" value="GPCR_2_VIP_rcpt_1"/>
</dbReference>
<dbReference type="InterPro" id="IPR001879">
    <property type="entry name" value="GPCR_2_extracellular_dom"/>
</dbReference>
<evidence type="ECO:0000256" key="16">
    <source>
        <dbReference type="SAM" id="Phobius"/>
    </source>
</evidence>
<dbReference type="GO" id="GO:0008528">
    <property type="term" value="F:G protein-coupled peptide receptor activity"/>
    <property type="evidence" value="ECO:0007669"/>
    <property type="project" value="TreeGrafter"/>
</dbReference>
<evidence type="ECO:0000256" key="10">
    <source>
        <dbReference type="ARBA" id="ARBA00023170"/>
    </source>
</evidence>
<dbReference type="InParanoid" id="G1MTP9"/>
<evidence type="ECO:0000256" key="14">
    <source>
        <dbReference type="ARBA" id="ARBA00071070"/>
    </source>
</evidence>
<evidence type="ECO:0000256" key="9">
    <source>
        <dbReference type="ARBA" id="ARBA00023157"/>
    </source>
</evidence>
<dbReference type="GO" id="GO:0051240">
    <property type="term" value="P:positive regulation of multicellular organismal process"/>
    <property type="evidence" value="ECO:0007669"/>
    <property type="project" value="UniProtKB-ARBA"/>
</dbReference>
<evidence type="ECO:0000256" key="5">
    <source>
        <dbReference type="ARBA" id="ARBA00022729"/>
    </source>
</evidence>
<feature type="transmembrane region" description="Helical" evidence="16">
    <location>
        <begin position="344"/>
        <end position="370"/>
    </location>
</feature>
<evidence type="ECO:0000256" key="3">
    <source>
        <dbReference type="ARBA" id="ARBA00022475"/>
    </source>
</evidence>
<reference evidence="19" key="3">
    <citation type="submission" date="2025-09" db="UniProtKB">
        <authorList>
            <consortium name="Ensembl"/>
        </authorList>
    </citation>
    <scope>IDENTIFICATION</scope>
</reference>
<dbReference type="KEGG" id="mgp:100550646"/>
<dbReference type="PANTHER" id="PTHR45620">
    <property type="entry name" value="PDF RECEPTOR-LIKE PROTEIN-RELATED"/>
    <property type="match status" value="1"/>
</dbReference>
<evidence type="ECO:0000256" key="1">
    <source>
        <dbReference type="ARBA" id="ARBA00004651"/>
    </source>
</evidence>
<feature type="domain" description="G-protein coupled receptors family 2 profile 2" evidence="18">
    <location>
        <begin position="265"/>
        <end position="516"/>
    </location>
</feature>
<feature type="transmembrane region" description="Helical" evidence="16">
    <location>
        <begin position="302"/>
        <end position="324"/>
    </location>
</feature>
<dbReference type="GO" id="GO:0007166">
    <property type="term" value="P:cell surface receptor signaling pathway"/>
    <property type="evidence" value="ECO:0007669"/>
    <property type="project" value="InterPro"/>
</dbReference>
<keyword evidence="20" id="KW-1185">Reference proteome</keyword>
<evidence type="ECO:0000259" key="18">
    <source>
        <dbReference type="PROSITE" id="PS50261"/>
    </source>
</evidence>
<feature type="transmembrane region" description="Helical" evidence="16">
    <location>
        <begin position="268"/>
        <end position="290"/>
    </location>
</feature>
<evidence type="ECO:0000256" key="15">
    <source>
        <dbReference type="ARBA" id="ARBA00079039"/>
    </source>
</evidence>
<dbReference type="InterPro" id="IPR050332">
    <property type="entry name" value="GPCR_2"/>
</dbReference>
<keyword evidence="10" id="KW-0675">Receptor</keyword>
<evidence type="ECO:0000256" key="7">
    <source>
        <dbReference type="ARBA" id="ARBA00023040"/>
    </source>
</evidence>
<proteinExistence type="inferred from homology"/>
<evidence type="ECO:0000313" key="19">
    <source>
        <dbReference type="Ensembl" id="ENSMGAP00000001804.2"/>
    </source>
</evidence>
<keyword evidence="4 16" id="KW-0812">Transmembrane</keyword>
<evidence type="ECO:0000259" key="17">
    <source>
        <dbReference type="PROSITE" id="PS50227"/>
    </source>
</evidence>
<evidence type="ECO:0000256" key="8">
    <source>
        <dbReference type="ARBA" id="ARBA00023136"/>
    </source>
</evidence>
<keyword evidence="7" id="KW-0297">G-protein coupled receptor</keyword>
<evidence type="ECO:0000256" key="13">
    <source>
        <dbReference type="ARBA" id="ARBA00055347"/>
    </source>
</evidence>
<evidence type="ECO:0000256" key="6">
    <source>
        <dbReference type="ARBA" id="ARBA00022989"/>
    </source>
</evidence>
<feature type="transmembrane region" description="Helical" evidence="16">
    <location>
        <begin position="377"/>
        <end position="399"/>
    </location>
</feature>
<dbReference type="RefSeq" id="XP_003206951.2">
    <property type="nucleotide sequence ID" value="XM_003206903.4"/>
</dbReference>
<dbReference type="GO" id="GO:0004999">
    <property type="term" value="F:vasoactive intestinal polypeptide receptor activity"/>
    <property type="evidence" value="ECO:0007669"/>
    <property type="project" value="InterPro"/>
</dbReference>
<dbReference type="Proteomes" id="UP000001645">
    <property type="component" value="Chromosome 6"/>
</dbReference>
<dbReference type="PROSITE" id="PS50227">
    <property type="entry name" value="G_PROTEIN_RECEP_F2_3"/>
    <property type="match status" value="1"/>
</dbReference>
<dbReference type="Bgee" id="ENSMGAG00000002081">
    <property type="expression patterns" value="Expressed in brain"/>
</dbReference>
<dbReference type="InterPro" id="IPR000832">
    <property type="entry name" value="GPCR_2_secretin-like"/>
</dbReference>
<dbReference type="GO" id="GO:0040008">
    <property type="term" value="P:regulation of growth"/>
    <property type="evidence" value="ECO:0007669"/>
    <property type="project" value="UniProtKB-ARBA"/>
</dbReference>
<evidence type="ECO:0000256" key="12">
    <source>
        <dbReference type="ARBA" id="ARBA00023224"/>
    </source>
</evidence>
<evidence type="ECO:0000313" key="20">
    <source>
        <dbReference type="Proteomes" id="UP000001645"/>
    </source>
</evidence>
<dbReference type="OrthoDB" id="5967113at2759"/>
<dbReference type="Ensembl" id="ENSMGAT00000002473.2">
    <property type="protein sequence ID" value="ENSMGAP00000001804.2"/>
    <property type="gene ID" value="ENSMGAG00000002081.3"/>
</dbReference>
<dbReference type="PROSITE" id="PS00650">
    <property type="entry name" value="G_PROTEIN_RECEP_F2_2"/>
    <property type="match status" value="1"/>
</dbReference>
<dbReference type="InterPro" id="IPR017981">
    <property type="entry name" value="GPCR_2-like_7TM"/>
</dbReference>
<reference evidence="19" key="2">
    <citation type="submission" date="2025-08" db="UniProtKB">
        <authorList>
            <consortium name="Ensembl"/>
        </authorList>
    </citation>
    <scope>IDENTIFICATION</scope>
</reference>
<keyword evidence="9" id="KW-1015">Disulfide bond</keyword>
<dbReference type="PRINTS" id="PR00249">
    <property type="entry name" value="GPCRSECRETIN"/>
</dbReference>
<keyword evidence="6 16" id="KW-1133">Transmembrane helix</keyword>
<comment type="subcellular location">
    <subcellularLocation>
        <location evidence="1">Cell membrane</location>
        <topology evidence="1">Multi-pass membrane protein</topology>
    </subcellularLocation>
</comment>
<dbReference type="GeneTree" id="ENSGT00940000166678"/>
<dbReference type="CDD" id="cd15271">
    <property type="entry name" value="7tmB1_GHRHR2"/>
    <property type="match status" value="1"/>
</dbReference>
<dbReference type="GeneID" id="100550646"/>
<sequence>MLKLPHRECRGNATTWTLPELTASSPKHRMRAESSITYSTGSICLQNYPTRAADAPALHVFAEVRRGGSKTPKGDAGMRPSLHLTPRSTKRCNCRVSQKRSRWSGREVQGAPGRVLGRCGRAEKHLAAPAEGEEGRMLQRMRSLCWLLLLPLVVGIHPECKIFQQVMKEEALCLERNESVSPDLKGCARDWDGLSCWPRATLGEIVEIPCPRFFEEITNIHGFLQRNCTQEAYWSEPFPSYAVACGFDEGSSKGPEDQKSYYSAFWRVYTAGYAASVTSLITALIVFAAFRKFHCTRNYIHMHLFVSFILRAIAVFTKDAVLFADETMDHCLMSTVACKAAVAFFQFSILANFFWLLIEGIYLQTLLLLTFVSDKQYVWWFIFAGWGAPTAVMLTWVLTRLHQQNTGCWDDDENGVVLWIIKGPILLTVLINFIIFINVIRILVHKLKSQEGGGSNSSHFVRLAKSTLLLIPLFGVHYIVFAFFPESTGLEARLYIELGLGSFQGFFVALLYCFSNAEVQSELKKQLCKWQYQEYLSFTHKHGTVSRENSPVNYVTQLSLLEKISPKRKTRAYQNGVTSV</sequence>
<keyword evidence="11" id="KW-0325">Glycoprotein</keyword>
<dbReference type="Gene3D" id="4.10.1240.10">
    <property type="entry name" value="GPCR, family 2, extracellular hormone receptor domain"/>
    <property type="match status" value="1"/>
</dbReference>
<dbReference type="PROSITE" id="PS00649">
    <property type="entry name" value="G_PROTEIN_RECEP_F2_1"/>
    <property type="match status" value="1"/>
</dbReference>
<dbReference type="GO" id="GO:0005886">
    <property type="term" value="C:plasma membrane"/>
    <property type="evidence" value="ECO:0007669"/>
    <property type="project" value="UniProtKB-SubCell"/>
</dbReference>
<dbReference type="PRINTS" id="PR01154">
    <property type="entry name" value="VIP1RECEPTOR"/>
</dbReference>
<dbReference type="Pfam" id="PF00002">
    <property type="entry name" value="7tm_2"/>
    <property type="match status" value="1"/>
</dbReference>
<gene>
    <name evidence="19" type="primary">LOC100550646</name>
</gene>
<dbReference type="GO" id="GO:0016520">
    <property type="term" value="F:growth hormone-releasing hormone receptor activity"/>
    <property type="evidence" value="ECO:0007669"/>
    <property type="project" value="UniProtKB-ARBA"/>
</dbReference>
<dbReference type="Gene3D" id="1.20.1070.10">
    <property type="entry name" value="Rhodopsin 7-helix transmembrane proteins"/>
    <property type="match status" value="1"/>
</dbReference>
<dbReference type="SMART" id="SM00008">
    <property type="entry name" value="HormR"/>
    <property type="match status" value="1"/>
</dbReference>
<dbReference type="InterPro" id="IPR017983">
    <property type="entry name" value="GPCR_2_secretin-like_CS"/>
</dbReference>
<feature type="transmembrane region" description="Helical" evidence="16">
    <location>
        <begin position="463"/>
        <end position="484"/>
    </location>
</feature>
<keyword evidence="3" id="KW-1003">Cell membrane</keyword>
<reference evidence="19 20" key="1">
    <citation type="journal article" date="2010" name="PLoS Biol.">
        <title>Multi-platform next-generation sequencing of the domestic turkey (Meleagris gallopavo): genome assembly and analysis.</title>
        <authorList>
            <person name="Dalloul R.A."/>
            <person name="Long J.A."/>
            <person name="Zimin A.V."/>
            <person name="Aslam L."/>
            <person name="Beal K."/>
            <person name="Blomberg L.A."/>
            <person name="Bouffard P."/>
            <person name="Burt D.W."/>
            <person name="Crasta O."/>
            <person name="Crooijmans R.P."/>
            <person name="Cooper K."/>
            <person name="Coulombe R.A."/>
            <person name="De S."/>
            <person name="Delany M.E."/>
            <person name="Dodgson J.B."/>
            <person name="Dong J.J."/>
            <person name="Evans C."/>
            <person name="Frederickson K.M."/>
            <person name="Flicek P."/>
            <person name="Florea L."/>
            <person name="Folkerts O."/>
            <person name="Groenen M.A."/>
            <person name="Harkins T.T."/>
            <person name="Herrero J."/>
            <person name="Hoffmann S."/>
            <person name="Megens H.J."/>
            <person name="Jiang A."/>
            <person name="de Jong P."/>
            <person name="Kaiser P."/>
            <person name="Kim H."/>
            <person name="Kim K.W."/>
            <person name="Kim S."/>
            <person name="Langenberger D."/>
            <person name="Lee M.K."/>
            <person name="Lee T."/>
            <person name="Mane S."/>
            <person name="Marcais G."/>
            <person name="Marz M."/>
            <person name="McElroy A.P."/>
            <person name="Modise T."/>
            <person name="Nefedov M."/>
            <person name="Notredame C."/>
            <person name="Paton I.R."/>
            <person name="Payne W.S."/>
            <person name="Pertea G."/>
            <person name="Prickett D."/>
            <person name="Puiu D."/>
            <person name="Qioa D."/>
            <person name="Raineri E."/>
            <person name="Ruffier M."/>
            <person name="Salzberg S.L."/>
            <person name="Schatz M.C."/>
            <person name="Scheuring C."/>
            <person name="Schmidt C.J."/>
            <person name="Schroeder S."/>
            <person name="Searle S.M."/>
            <person name="Smith E.J."/>
            <person name="Smith J."/>
            <person name="Sonstegard T.S."/>
            <person name="Stadler P.F."/>
            <person name="Tafer H."/>
            <person name="Tu Z.J."/>
            <person name="Van Tassell C.P."/>
            <person name="Vilella A.J."/>
            <person name="Williams K.P."/>
            <person name="Yorke J.A."/>
            <person name="Zhang L."/>
            <person name="Zhang H.B."/>
            <person name="Zhang X."/>
            <person name="Zhang Y."/>
            <person name="Reed K.M."/>
        </authorList>
    </citation>
    <scope>NUCLEOTIDE SEQUENCE [LARGE SCALE GENOMIC DNA]</scope>
</reference>
<dbReference type="PANTHER" id="PTHR45620:SF6">
    <property type="entry name" value="GROWTH HORMONE-RELEASING HORMONE-LIKE PEPTIDE RECEPTOR"/>
    <property type="match status" value="1"/>
</dbReference>
<dbReference type="GO" id="GO:0007188">
    <property type="term" value="P:adenylate cyclase-modulating G protein-coupled receptor signaling pathway"/>
    <property type="evidence" value="ECO:0007669"/>
    <property type="project" value="TreeGrafter"/>
</dbReference>
<dbReference type="SUPFAM" id="SSF81321">
    <property type="entry name" value="Family A G protein-coupled receptor-like"/>
    <property type="match status" value="1"/>
</dbReference>
<dbReference type="FunFam" id="4.10.1240.10:FF:000014">
    <property type="entry name" value="Growth hormone-releasing hormone receptor 2"/>
    <property type="match status" value="1"/>
</dbReference>
<evidence type="ECO:0000256" key="2">
    <source>
        <dbReference type="ARBA" id="ARBA00005314"/>
    </source>
</evidence>
<dbReference type="FunFam" id="1.20.1070.10:FF:000032">
    <property type="entry name" value="Vasoactive intestinal polypeptide receptor 1"/>
    <property type="match status" value="1"/>
</dbReference>
<keyword evidence="8 16" id="KW-0472">Membrane</keyword>
<evidence type="ECO:0000256" key="11">
    <source>
        <dbReference type="ARBA" id="ARBA00023180"/>
    </source>
</evidence>
<dbReference type="HOGENOM" id="CLU_002753_4_4_1"/>
<feature type="transmembrane region" description="Helical" evidence="16">
    <location>
        <begin position="419"/>
        <end position="443"/>
    </location>
</feature>
<comment type="similarity">
    <text evidence="2">Belongs to the G-protein coupled receptor 2 family.</text>
</comment>
<evidence type="ECO:0000256" key="4">
    <source>
        <dbReference type="ARBA" id="ARBA00022692"/>
    </source>
</evidence>